<organism evidence="4 5">
    <name type="scientific">Niallia endozanthoxylica</name>
    <dbReference type="NCBI Taxonomy" id="2036016"/>
    <lineage>
        <taxon>Bacteria</taxon>
        <taxon>Bacillati</taxon>
        <taxon>Bacillota</taxon>
        <taxon>Bacilli</taxon>
        <taxon>Bacillales</taxon>
        <taxon>Bacillaceae</taxon>
        <taxon>Niallia</taxon>
    </lineage>
</organism>
<feature type="compositionally biased region" description="Acidic residues" evidence="1">
    <location>
        <begin position="239"/>
        <end position="264"/>
    </location>
</feature>
<dbReference type="EMBL" id="VYKL01000011">
    <property type="protein sequence ID" value="KAA9027803.1"/>
    <property type="molecule type" value="Genomic_DNA"/>
</dbReference>
<dbReference type="AlphaFoldDB" id="A0A5J5HY71"/>
<feature type="region of interest" description="Disordered" evidence="1">
    <location>
        <begin position="228"/>
        <end position="337"/>
    </location>
</feature>
<dbReference type="PANTHER" id="PTHR21666:SF291">
    <property type="entry name" value="STAGE II SPORULATION PROTEIN Q"/>
    <property type="match status" value="1"/>
</dbReference>
<dbReference type="RefSeq" id="WP_150438924.1">
    <property type="nucleotide sequence ID" value="NZ_VYKL01000011.1"/>
</dbReference>
<evidence type="ECO:0000256" key="1">
    <source>
        <dbReference type="SAM" id="MobiDB-lite"/>
    </source>
</evidence>
<dbReference type="CDD" id="cd12797">
    <property type="entry name" value="M23_peptidase"/>
    <property type="match status" value="1"/>
</dbReference>
<evidence type="ECO:0000259" key="3">
    <source>
        <dbReference type="Pfam" id="PF01551"/>
    </source>
</evidence>
<keyword evidence="2" id="KW-0472">Membrane</keyword>
<evidence type="ECO:0000256" key="2">
    <source>
        <dbReference type="SAM" id="Phobius"/>
    </source>
</evidence>
<dbReference type="InterPro" id="IPR016047">
    <property type="entry name" value="M23ase_b-sheet_dom"/>
</dbReference>
<dbReference type="PANTHER" id="PTHR21666">
    <property type="entry name" value="PEPTIDASE-RELATED"/>
    <property type="match status" value="1"/>
</dbReference>
<accession>A0A5J5HY71</accession>
<name>A0A5J5HY71_9BACI</name>
<feature type="compositionally biased region" description="Basic and acidic residues" evidence="1">
    <location>
        <begin position="265"/>
        <end position="277"/>
    </location>
</feature>
<feature type="compositionally biased region" description="Basic and acidic residues" evidence="1">
    <location>
        <begin position="293"/>
        <end position="330"/>
    </location>
</feature>
<dbReference type="Gene3D" id="2.70.70.10">
    <property type="entry name" value="Glucose Permease (Domain IIA)"/>
    <property type="match status" value="1"/>
</dbReference>
<keyword evidence="2" id="KW-1133">Transmembrane helix</keyword>
<dbReference type="GO" id="GO:0004222">
    <property type="term" value="F:metalloendopeptidase activity"/>
    <property type="evidence" value="ECO:0007669"/>
    <property type="project" value="TreeGrafter"/>
</dbReference>
<dbReference type="SUPFAM" id="SSF51261">
    <property type="entry name" value="Duplicated hybrid motif"/>
    <property type="match status" value="1"/>
</dbReference>
<dbReference type="OrthoDB" id="2050153at2"/>
<dbReference type="Pfam" id="PF01551">
    <property type="entry name" value="Peptidase_M23"/>
    <property type="match status" value="1"/>
</dbReference>
<reference evidence="4 5" key="1">
    <citation type="submission" date="2019-09" db="EMBL/GenBank/DDBJ databases">
        <title>Whole genome sequences of isolates from the Mars Exploration Rovers.</title>
        <authorList>
            <person name="Seuylemezian A."/>
            <person name="Vaishampayan P."/>
        </authorList>
    </citation>
    <scope>NUCLEOTIDE SEQUENCE [LARGE SCALE GENOMIC DNA]</scope>
    <source>
        <strain evidence="4 5">MER_TA_151</strain>
    </source>
</reference>
<dbReference type="InterPro" id="IPR011055">
    <property type="entry name" value="Dup_hybrid_motif"/>
</dbReference>
<keyword evidence="5" id="KW-1185">Reference proteome</keyword>
<keyword evidence="2" id="KW-0812">Transmembrane</keyword>
<feature type="domain" description="M23ase beta-sheet core" evidence="3">
    <location>
        <begin position="121"/>
        <end position="219"/>
    </location>
</feature>
<gene>
    <name evidence="4" type="ORF">F4V44_05100</name>
</gene>
<evidence type="ECO:0000313" key="5">
    <source>
        <dbReference type="Proteomes" id="UP000326671"/>
    </source>
</evidence>
<proteinExistence type="predicted"/>
<feature type="transmembrane region" description="Helical" evidence="2">
    <location>
        <begin position="20"/>
        <end position="40"/>
    </location>
</feature>
<dbReference type="InterPro" id="IPR050570">
    <property type="entry name" value="Cell_wall_metabolism_enzyme"/>
</dbReference>
<dbReference type="Proteomes" id="UP000326671">
    <property type="component" value="Unassembled WGS sequence"/>
</dbReference>
<protein>
    <submittedName>
        <fullName evidence="4">Peptidoglycan DD-metalloendopeptidase family protein</fullName>
    </submittedName>
</protein>
<sequence>MREEEKNTSRGFKRYFKKRWVFPAVYIASAALILTGVLWYQNSSTDNAIDSDKFSLNGTDVPGQNAKDQAIEVARAMENVKLPLTAKDSSSVVIQKKFYEDNAKAEDQEAALVVYQNQYHPNTGIDITVKDGEAFDVIASLSGTVTRVEEDALLGNVIEIRHSDDIVVQYSSIKGMKVEVGDEIEQGQAIATAGQSLFNEEAGTHIHFEIRKNGVPVNPEKFLNKPVSELQESTITEEPAADEEQTTGDNGVSEEEELMNEEGQEETKKDPAADKDSSNATEGQEESTETPADSDKQTEEKPAEDKKESTDSEKPADEKDADKKQEKESTNKTNQDA</sequence>
<comment type="caution">
    <text evidence="4">The sequence shown here is derived from an EMBL/GenBank/DDBJ whole genome shotgun (WGS) entry which is preliminary data.</text>
</comment>
<evidence type="ECO:0000313" key="4">
    <source>
        <dbReference type="EMBL" id="KAA9027803.1"/>
    </source>
</evidence>